<keyword evidence="11" id="KW-1185">Reference proteome</keyword>
<dbReference type="EC" id="3.1.6.6" evidence="10"/>
<dbReference type="PANTHER" id="PTHR45953:SF1">
    <property type="entry name" value="IDURONATE 2-SULFATASE"/>
    <property type="match status" value="1"/>
</dbReference>
<evidence type="ECO:0000259" key="9">
    <source>
        <dbReference type="Pfam" id="PF00884"/>
    </source>
</evidence>
<comment type="similarity">
    <text evidence="2">Belongs to the sulfatase family.</text>
</comment>
<evidence type="ECO:0000256" key="1">
    <source>
        <dbReference type="ARBA" id="ARBA00001913"/>
    </source>
</evidence>
<keyword evidence="5 10" id="KW-0378">Hydrolase</keyword>
<dbReference type="CDD" id="cd16030">
    <property type="entry name" value="iduronate-2-sulfatase"/>
    <property type="match status" value="1"/>
</dbReference>
<dbReference type="Pfam" id="PF00884">
    <property type="entry name" value="Sulfatase"/>
    <property type="match status" value="1"/>
</dbReference>
<sequence length="521" mass="58166">MIYTTRQIICFACLLAFSQIAHSAERPNVILITVDDLNDWIEPLGGHPNAKTPVINQFCKSAIVFRNAVCPAPVCGPSRSAFLSGFMPQHTGVYDNGTNMRDSPLVQENATLPEYFSRHGYYTLSTGKVFHSHRTPSGEDYGHWAFDNYFPDPLWDNPDPTQVTDSQANKINGKAPAPLTFDGKTTKGMLWGPTQDPDFENTKDYSKVRWANQYLSGDEPLQEPFFMAVGIYKPHVPWFVPQRFFDLHPLESVAAPYVNPSDLDDIKRANGQNVFKPMEDYQWVNSYGLERQAARAYLAAISEADLSLGILLDQLEKSKFADNTIVVIMGDHGWHLGEKLRYHKQTLWAEAVLTPLIVRTPAIKSAVAESSATGTTFCDNPVNLVDVFPTLIDLCGLEKKPNLDGSSFSGMLSDPAADTGSVAVTVSAKGTSVLSKRWHYIENRSKGHAELLSQEIYDRENDPYEEKNLIDSSDPEVRAAIATIRRHAPHEFAKSVEVKRKGKPGPKQLDDTIKRKRAHLQ</sequence>
<evidence type="ECO:0000256" key="2">
    <source>
        <dbReference type="ARBA" id="ARBA00008779"/>
    </source>
</evidence>
<evidence type="ECO:0000256" key="6">
    <source>
        <dbReference type="ARBA" id="ARBA00022837"/>
    </source>
</evidence>
<organism evidence="10 11">
    <name type="scientific">Stieleria magnilauensis</name>
    <dbReference type="NCBI Taxonomy" id="2527963"/>
    <lineage>
        <taxon>Bacteria</taxon>
        <taxon>Pseudomonadati</taxon>
        <taxon>Planctomycetota</taxon>
        <taxon>Planctomycetia</taxon>
        <taxon>Pirellulales</taxon>
        <taxon>Pirellulaceae</taxon>
        <taxon>Stieleria</taxon>
    </lineage>
</organism>
<dbReference type="Proteomes" id="UP000318081">
    <property type="component" value="Chromosome"/>
</dbReference>
<name>A0ABX5XUD5_9BACT</name>
<dbReference type="InterPro" id="IPR000917">
    <property type="entry name" value="Sulfatase_N"/>
</dbReference>
<gene>
    <name evidence="10" type="primary">betC_17</name>
    <name evidence="10" type="ORF">TBK1r_41560</name>
</gene>
<dbReference type="PANTHER" id="PTHR45953">
    <property type="entry name" value="IDURONATE 2-SULFATASE"/>
    <property type="match status" value="1"/>
</dbReference>
<evidence type="ECO:0000313" key="11">
    <source>
        <dbReference type="Proteomes" id="UP000318081"/>
    </source>
</evidence>
<feature type="domain" description="Sulfatase N-terminal" evidence="9">
    <location>
        <begin position="27"/>
        <end position="396"/>
    </location>
</feature>
<evidence type="ECO:0000256" key="4">
    <source>
        <dbReference type="ARBA" id="ARBA00022729"/>
    </source>
</evidence>
<keyword evidence="3" id="KW-0479">Metal-binding</keyword>
<reference evidence="10 11" key="1">
    <citation type="submission" date="2019-02" db="EMBL/GenBank/DDBJ databases">
        <title>Deep-cultivation of Planctomycetes and their phenomic and genomic characterization uncovers novel biology.</title>
        <authorList>
            <person name="Wiegand S."/>
            <person name="Jogler M."/>
            <person name="Boedeker C."/>
            <person name="Pinto D."/>
            <person name="Vollmers J."/>
            <person name="Rivas-Marin E."/>
            <person name="Kohn T."/>
            <person name="Peeters S.H."/>
            <person name="Heuer A."/>
            <person name="Rast P."/>
            <person name="Oberbeckmann S."/>
            <person name="Bunk B."/>
            <person name="Jeske O."/>
            <person name="Meyerdierks A."/>
            <person name="Storesund J.E."/>
            <person name="Kallscheuer N."/>
            <person name="Luecker S."/>
            <person name="Lage O.M."/>
            <person name="Pohl T."/>
            <person name="Merkel B.J."/>
            <person name="Hornburger P."/>
            <person name="Mueller R.-W."/>
            <person name="Bruemmer F."/>
            <person name="Labrenz M."/>
            <person name="Spormann A.M."/>
            <person name="Op den Camp H."/>
            <person name="Overmann J."/>
            <person name="Amann R."/>
            <person name="Jetten M.S.M."/>
            <person name="Mascher T."/>
            <person name="Medema M.H."/>
            <person name="Devos D.P."/>
            <person name="Kaster A.-K."/>
            <person name="Ovreas L."/>
            <person name="Rohde M."/>
            <person name="Galperin M.Y."/>
            <person name="Jogler C."/>
        </authorList>
    </citation>
    <scope>NUCLEOTIDE SEQUENCE [LARGE SCALE GENOMIC DNA]</scope>
    <source>
        <strain evidence="10 11">TBK1r</strain>
    </source>
</reference>
<dbReference type="GO" id="GO:0047753">
    <property type="term" value="F:choline-sulfatase activity"/>
    <property type="evidence" value="ECO:0007669"/>
    <property type="project" value="UniProtKB-EC"/>
</dbReference>
<evidence type="ECO:0000256" key="5">
    <source>
        <dbReference type="ARBA" id="ARBA00022801"/>
    </source>
</evidence>
<evidence type="ECO:0000313" key="10">
    <source>
        <dbReference type="EMBL" id="QDV85202.1"/>
    </source>
</evidence>
<dbReference type="InterPro" id="IPR035874">
    <property type="entry name" value="IDS"/>
</dbReference>
<accession>A0ABX5XUD5</accession>
<protein>
    <submittedName>
        <fullName evidence="10">Choline-sulfatase</fullName>
        <ecNumber evidence="10">3.1.6.6</ecNumber>
    </submittedName>
</protein>
<evidence type="ECO:0000256" key="3">
    <source>
        <dbReference type="ARBA" id="ARBA00022723"/>
    </source>
</evidence>
<keyword evidence="6" id="KW-0106">Calcium</keyword>
<dbReference type="RefSeq" id="WP_145214545.1">
    <property type="nucleotide sequence ID" value="NZ_CP036432.1"/>
</dbReference>
<dbReference type="InterPro" id="IPR017850">
    <property type="entry name" value="Alkaline_phosphatase_core_sf"/>
</dbReference>
<dbReference type="EMBL" id="CP036432">
    <property type="protein sequence ID" value="QDV85202.1"/>
    <property type="molecule type" value="Genomic_DNA"/>
</dbReference>
<dbReference type="SUPFAM" id="SSF53649">
    <property type="entry name" value="Alkaline phosphatase-like"/>
    <property type="match status" value="1"/>
</dbReference>
<comment type="cofactor">
    <cofactor evidence="1">
        <name>Ca(2+)</name>
        <dbReference type="ChEBI" id="CHEBI:29108"/>
    </cofactor>
</comment>
<keyword evidence="4 8" id="KW-0732">Signal</keyword>
<feature type="chain" id="PRO_5045736995" evidence="8">
    <location>
        <begin position="24"/>
        <end position="521"/>
    </location>
</feature>
<feature type="region of interest" description="Disordered" evidence="7">
    <location>
        <begin position="492"/>
        <end position="521"/>
    </location>
</feature>
<evidence type="ECO:0000256" key="7">
    <source>
        <dbReference type="SAM" id="MobiDB-lite"/>
    </source>
</evidence>
<dbReference type="Gene3D" id="3.40.720.10">
    <property type="entry name" value="Alkaline Phosphatase, subunit A"/>
    <property type="match status" value="1"/>
</dbReference>
<proteinExistence type="inferred from homology"/>
<evidence type="ECO:0000256" key="8">
    <source>
        <dbReference type="SAM" id="SignalP"/>
    </source>
</evidence>
<feature type="signal peptide" evidence="8">
    <location>
        <begin position="1"/>
        <end position="23"/>
    </location>
</feature>